<dbReference type="PANTHER" id="PTHR13812">
    <property type="entry name" value="KETIMINE REDUCTASE MU-CRYSTALLIN"/>
    <property type="match status" value="1"/>
</dbReference>
<gene>
    <name evidence="4" type="ORF">FSB_LOCUS51809</name>
</gene>
<protein>
    <recommendedName>
        <fullName evidence="5">Reverse transcriptase zinc-binding domain-containing protein</fullName>
    </recommendedName>
</protein>
<dbReference type="GO" id="GO:0016491">
    <property type="term" value="F:oxidoreductase activity"/>
    <property type="evidence" value="ECO:0007669"/>
    <property type="project" value="UniProtKB-ARBA"/>
</dbReference>
<feature type="domain" description="RNase H type-1" evidence="2">
    <location>
        <begin position="354"/>
        <end position="428"/>
    </location>
</feature>
<proteinExistence type="inferred from homology"/>
<dbReference type="Gene3D" id="3.40.50.720">
    <property type="entry name" value="NAD(P)-binding Rossmann-like Domain"/>
    <property type="match status" value="1"/>
</dbReference>
<evidence type="ECO:0000256" key="1">
    <source>
        <dbReference type="ARBA" id="ARBA00008903"/>
    </source>
</evidence>
<dbReference type="GO" id="GO:0003676">
    <property type="term" value="F:nucleic acid binding"/>
    <property type="evidence" value="ECO:0007669"/>
    <property type="project" value="InterPro"/>
</dbReference>
<dbReference type="SUPFAM" id="SSF51735">
    <property type="entry name" value="NAD(P)-binding Rossmann-fold domains"/>
    <property type="match status" value="1"/>
</dbReference>
<feature type="domain" description="Reverse transcriptase zinc-binding" evidence="3">
    <location>
        <begin position="169"/>
        <end position="265"/>
    </location>
</feature>
<organism evidence="4">
    <name type="scientific">Fagus sylvatica</name>
    <name type="common">Beechnut</name>
    <dbReference type="NCBI Taxonomy" id="28930"/>
    <lineage>
        <taxon>Eukaryota</taxon>
        <taxon>Viridiplantae</taxon>
        <taxon>Streptophyta</taxon>
        <taxon>Embryophyta</taxon>
        <taxon>Tracheophyta</taxon>
        <taxon>Spermatophyta</taxon>
        <taxon>Magnoliopsida</taxon>
        <taxon>eudicotyledons</taxon>
        <taxon>Gunneridae</taxon>
        <taxon>Pentapetalae</taxon>
        <taxon>rosids</taxon>
        <taxon>fabids</taxon>
        <taxon>Fagales</taxon>
        <taxon>Fagaceae</taxon>
        <taxon>Fagus</taxon>
    </lineage>
</organism>
<dbReference type="PANTHER" id="PTHR13812:SF19">
    <property type="entry name" value="KETIMINE REDUCTASE MU-CRYSTALLIN"/>
    <property type="match status" value="1"/>
</dbReference>
<dbReference type="InterPro" id="IPR023401">
    <property type="entry name" value="ODC_N"/>
</dbReference>
<evidence type="ECO:0000259" key="2">
    <source>
        <dbReference type="Pfam" id="PF13456"/>
    </source>
</evidence>
<evidence type="ECO:0008006" key="5">
    <source>
        <dbReference type="Google" id="ProtNLM"/>
    </source>
</evidence>
<dbReference type="Pfam" id="PF02423">
    <property type="entry name" value="OCD_Mu_crystall"/>
    <property type="match status" value="1"/>
</dbReference>
<dbReference type="GO" id="GO:0005737">
    <property type="term" value="C:cytoplasm"/>
    <property type="evidence" value="ECO:0007669"/>
    <property type="project" value="TreeGrafter"/>
</dbReference>
<name>A0A2N9IDG7_FAGSY</name>
<sequence length="690" mass="76873">MKAKKEGGIGFRDIALFNKALLAKQAWRLLQNPSSLVCRMLKAKYFPHTSFLEATVPNNASYLWRSICDSKVVLKAGLRWRVGNGEIIKIWKDKWLPCPTTYRVISPRQVLEENATVDRLINRDTMQWRGDLIDSVFLPRDAEIIRAIPLSARQPRDCLIWTGTKKGLFTVKSAYNMLISQARAAEASTSSSSSGESHLWSSIWSASVPPKVRTFMWRACKDILPTQTKLFEKRCIHTYTCLWCCEEAETSDHVLWQCEFAQKVWKECPARIRAHYDERTTFKEFILSCFKDLASPTIEIVLTTAWSLWRARNALQWENKCSNVSEICLSAAVWSQWKTPAPNHYKLNVAYSLNPGHNLAGLGVLVRDSSGDVAAALCTRLRWDGDVFQAHARALLIALQFAYDAGLRNLEVDVGCQELLGLISKGSPCFASMGVKLVTYFPQNSTLNLPGVHASYVLFSSITGQTLASMDGTVLTLYRTSCVSGLATKILARNDCETLVMIGAGALAPHLIKAHLSARPSLRRVIIWNRTTEKAKNLAEEMRENAGFDGVCFESNECLEEIVGLGDIVSCATNSETPIVKGERLKAGAHLDLVGSFKHSMRECDDEAIRRGRVFVDNEAALVEAGELVGAFERGVIKIEDIGGNLVELIKGEKVGRRSSEEITVFKSVGSAIVDILASQLVYETYIQKY</sequence>
<dbReference type="InterPro" id="IPR026960">
    <property type="entry name" value="RVT-Znf"/>
</dbReference>
<dbReference type="GO" id="GO:0004523">
    <property type="term" value="F:RNA-DNA hybrid ribonuclease activity"/>
    <property type="evidence" value="ECO:0007669"/>
    <property type="project" value="InterPro"/>
</dbReference>
<dbReference type="InterPro" id="IPR002156">
    <property type="entry name" value="RNaseH_domain"/>
</dbReference>
<dbReference type="Pfam" id="PF13966">
    <property type="entry name" value="zf-RVT"/>
    <property type="match status" value="1"/>
</dbReference>
<dbReference type="InterPro" id="IPR036291">
    <property type="entry name" value="NAD(P)-bd_dom_sf"/>
</dbReference>
<comment type="similarity">
    <text evidence="1">Belongs to the ornithine cyclodeaminase/mu-crystallin family.</text>
</comment>
<dbReference type="Gene3D" id="3.30.1780.10">
    <property type="entry name" value="ornithine cyclodeaminase, domain 1"/>
    <property type="match status" value="1"/>
</dbReference>
<dbReference type="Pfam" id="PF13456">
    <property type="entry name" value="RVT_3"/>
    <property type="match status" value="1"/>
</dbReference>
<evidence type="ECO:0000259" key="3">
    <source>
        <dbReference type="Pfam" id="PF13966"/>
    </source>
</evidence>
<dbReference type="InterPro" id="IPR003462">
    <property type="entry name" value="ODC_Mu_crystall"/>
</dbReference>
<dbReference type="EMBL" id="OIVN01005770">
    <property type="protein sequence ID" value="SPD23927.1"/>
    <property type="molecule type" value="Genomic_DNA"/>
</dbReference>
<dbReference type="GO" id="GO:0019752">
    <property type="term" value="P:carboxylic acid metabolic process"/>
    <property type="evidence" value="ECO:0007669"/>
    <property type="project" value="UniProtKB-ARBA"/>
</dbReference>
<reference evidence="4" key="1">
    <citation type="submission" date="2018-02" db="EMBL/GenBank/DDBJ databases">
        <authorList>
            <person name="Cohen D.B."/>
            <person name="Kent A.D."/>
        </authorList>
    </citation>
    <scope>NUCLEOTIDE SEQUENCE</scope>
</reference>
<dbReference type="AlphaFoldDB" id="A0A2N9IDG7"/>
<dbReference type="FunFam" id="3.40.50.720:FF:000311">
    <property type="entry name" value="Ornithine cyclodeaminase"/>
    <property type="match status" value="1"/>
</dbReference>
<accession>A0A2N9IDG7</accession>
<evidence type="ECO:0000313" key="4">
    <source>
        <dbReference type="EMBL" id="SPD23927.1"/>
    </source>
</evidence>